<evidence type="ECO:0000313" key="2">
    <source>
        <dbReference type="Proteomes" id="UP001153620"/>
    </source>
</evidence>
<evidence type="ECO:0000313" key="1">
    <source>
        <dbReference type="EMBL" id="CAG9809177.1"/>
    </source>
</evidence>
<dbReference type="InterPro" id="IPR006631">
    <property type="entry name" value="DM4_12"/>
</dbReference>
<name>A0A9N9WU10_9DIPT</name>
<dbReference type="OrthoDB" id="8186940at2759"/>
<dbReference type="PANTHER" id="PTHR21398:SF4">
    <property type="entry name" value="AGAP002980-PA"/>
    <property type="match status" value="1"/>
</dbReference>
<dbReference type="Pfam" id="PF07841">
    <property type="entry name" value="DM4_12"/>
    <property type="match status" value="1"/>
</dbReference>
<keyword evidence="2" id="KW-1185">Reference proteome</keyword>
<proteinExistence type="predicted"/>
<organism evidence="1 2">
    <name type="scientific">Chironomus riparius</name>
    <dbReference type="NCBI Taxonomy" id="315576"/>
    <lineage>
        <taxon>Eukaryota</taxon>
        <taxon>Metazoa</taxon>
        <taxon>Ecdysozoa</taxon>
        <taxon>Arthropoda</taxon>
        <taxon>Hexapoda</taxon>
        <taxon>Insecta</taxon>
        <taxon>Pterygota</taxon>
        <taxon>Neoptera</taxon>
        <taxon>Endopterygota</taxon>
        <taxon>Diptera</taxon>
        <taxon>Nematocera</taxon>
        <taxon>Chironomoidea</taxon>
        <taxon>Chironomidae</taxon>
        <taxon>Chironominae</taxon>
        <taxon>Chironomus</taxon>
    </lineage>
</organism>
<reference evidence="1" key="1">
    <citation type="submission" date="2022-01" db="EMBL/GenBank/DDBJ databases">
        <authorList>
            <person name="King R."/>
        </authorList>
    </citation>
    <scope>NUCLEOTIDE SEQUENCE</scope>
</reference>
<accession>A0A9N9WU10</accession>
<dbReference type="EMBL" id="OU895879">
    <property type="protein sequence ID" value="CAG9809177.1"/>
    <property type="molecule type" value="Genomic_DNA"/>
</dbReference>
<dbReference type="SMART" id="SM00718">
    <property type="entry name" value="DM4_12"/>
    <property type="match status" value="1"/>
</dbReference>
<reference evidence="1" key="2">
    <citation type="submission" date="2022-10" db="EMBL/GenBank/DDBJ databases">
        <authorList>
            <consortium name="ENA_rothamsted_submissions"/>
            <consortium name="culmorum"/>
            <person name="King R."/>
        </authorList>
    </citation>
    <scope>NUCLEOTIDE SEQUENCE</scope>
</reference>
<dbReference type="PANTHER" id="PTHR21398">
    <property type="entry name" value="AGAP007094-PA"/>
    <property type="match status" value="1"/>
</dbReference>
<sequence>MVSFDSDISAGQFYYGVIDVLEYAGYHEECLLKSVCELARHPLHFENDSEDVVKEILHFFLTPSAHQSFDSESEFEEKELYEEAERIGKEGGDCELIYTGCKKSPLYSISNFISTDD</sequence>
<gene>
    <name evidence="1" type="ORF">CHIRRI_LOCUS12006</name>
</gene>
<protein>
    <submittedName>
        <fullName evidence="1">Uncharacterized protein</fullName>
    </submittedName>
</protein>
<dbReference type="AlphaFoldDB" id="A0A9N9WU10"/>
<dbReference type="Proteomes" id="UP001153620">
    <property type="component" value="Chromosome 3"/>
</dbReference>